<dbReference type="GO" id="GO:0160148">
    <property type="term" value="F:tRNA pseudouridine(55) synthase activity"/>
    <property type="evidence" value="ECO:0007669"/>
    <property type="project" value="UniProtKB-EC"/>
</dbReference>
<evidence type="ECO:0000256" key="4">
    <source>
        <dbReference type="ARBA" id="ARBA00023235"/>
    </source>
</evidence>
<dbReference type="InterPro" id="IPR032819">
    <property type="entry name" value="TruB_C"/>
</dbReference>
<dbReference type="HAMAP" id="MF_01080">
    <property type="entry name" value="TruB_bact"/>
    <property type="match status" value="1"/>
</dbReference>
<dbReference type="RefSeq" id="WP_321562889.1">
    <property type="nucleotide sequence ID" value="NZ_CP139558.1"/>
</dbReference>
<comment type="catalytic activity">
    <reaction evidence="1 5">
        <text>uridine(55) in tRNA = pseudouridine(55) in tRNA</text>
        <dbReference type="Rhea" id="RHEA:42532"/>
        <dbReference type="Rhea" id="RHEA-COMP:10101"/>
        <dbReference type="Rhea" id="RHEA-COMP:10102"/>
        <dbReference type="ChEBI" id="CHEBI:65314"/>
        <dbReference type="ChEBI" id="CHEBI:65315"/>
        <dbReference type="EC" id="5.4.99.25"/>
    </reaction>
</comment>
<keyword evidence="3 5" id="KW-0819">tRNA processing</keyword>
<dbReference type="InterPro" id="IPR020103">
    <property type="entry name" value="PsdUridine_synth_cat_dom_sf"/>
</dbReference>
<reference evidence="8 9" key="1">
    <citation type="submission" date="2023-11" db="EMBL/GenBank/DDBJ databases">
        <title>Analysis of the Genomes of Mucilaginibacter gossypii cycad 4 and M. sabulilitoris SNA2: microbes with the potential for plant growth promotion.</title>
        <authorList>
            <person name="Hirsch A.M."/>
            <person name="Humm E."/>
            <person name="Rubbi M."/>
            <person name="Del Vecchio G."/>
            <person name="Ha S.M."/>
            <person name="Pellegrini M."/>
            <person name="Gunsalus R.P."/>
        </authorList>
    </citation>
    <scope>NUCLEOTIDE SEQUENCE [LARGE SCALE GENOMIC DNA]</scope>
    <source>
        <strain evidence="8 9">SNA2</strain>
    </source>
</reference>
<dbReference type="EC" id="5.4.99.25" evidence="5"/>
<feature type="active site" description="Nucleophile" evidence="5">
    <location>
        <position position="77"/>
    </location>
</feature>
<dbReference type="InterPro" id="IPR014780">
    <property type="entry name" value="tRNA_psdUridine_synth_TruB"/>
</dbReference>
<name>A0ABZ0TNI5_9SPHI</name>
<feature type="domain" description="tRNA pseudouridylate synthase B C-terminal" evidence="7">
    <location>
        <begin position="211"/>
        <end position="252"/>
    </location>
</feature>
<keyword evidence="9" id="KW-1185">Reference proteome</keyword>
<keyword evidence="4 5" id="KW-0413">Isomerase</keyword>
<dbReference type="EMBL" id="CP139558">
    <property type="protein sequence ID" value="WPU93758.1"/>
    <property type="molecule type" value="Genomic_DNA"/>
</dbReference>
<evidence type="ECO:0000256" key="2">
    <source>
        <dbReference type="ARBA" id="ARBA00005642"/>
    </source>
</evidence>
<dbReference type="PANTHER" id="PTHR13767">
    <property type="entry name" value="TRNA-PSEUDOURIDINE SYNTHASE"/>
    <property type="match status" value="1"/>
</dbReference>
<evidence type="ECO:0000259" key="7">
    <source>
        <dbReference type="Pfam" id="PF16198"/>
    </source>
</evidence>
<sequence>MKNPDSHKIPTFAPNTRGYPVKRIILKKTYTRPEEFAEGQLLLVNKPYKWTSFDVVGKIRNSFKPLKLKVGHAGTLDPLATGLLIICTGKMTKQIDTFQAEEKEYTGTMVLGATTPSYDMETEPDNKFDISQLTEELLRNNCKQFTGDIQQYPPVHSAIKIDGERLYEKARRGEDVELRLRNVTISEFELTRVELPEVDFRVVCSKGTYIRSLVHDFGAALNNGAYLSRLKRTRSGNFNITDAWEVMELVNMIKGLKIAQEPAAE</sequence>
<evidence type="ECO:0000313" key="9">
    <source>
        <dbReference type="Proteomes" id="UP001324380"/>
    </source>
</evidence>
<gene>
    <name evidence="5 8" type="primary">truB</name>
    <name evidence="8" type="ORF">SNE25_31045</name>
</gene>
<dbReference type="Proteomes" id="UP001324380">
    <property type="component" value="Chromosome"/>
</dbReference>
<accession>A0ABZ0TNI5</accession>
<dbReference type="Gene3D" id="3.30.2350.10">
    <property type="entry name" value="Pseudouridine synthase"/>
    <property type="match status" value="1"/>
</dbReference>
<evidence type="ECO:0000256" key="1">
    <source>
        <dbReference type="ARBA" id="ARBA00000385"/>
    </source>
</evidence>
<comment type="function">
    <text evidence="5">Responsible for synthesis of pseudouridine from uracil-55 in the psi GC loop of transfer RNAs.</text>
</comment>
<evidence type="ECO:0000259" key="6">
    <source>
        <dbReference type="Pfam" id="PF01509"/>
    </source>
</evidence>
<dbReference type="NCBIfam" id="TIGR00431">
    <property type="entry name" value="TruB"/>
    <property type="match status" value="1"/>
</dbReference>
<evidence type="ECO:0000256" key="5">
    <source>
        <dbReference type="HAMAP-Rule" id="MF_01080"/>
    </source>
</evidence>
<feature type="domain" description="Pseudouridine synthase II N-terminal" evidence="6">
    <location>
        <begin position="69"/>
        <end position="210"/>
    </location>
</feature>
<proteinExistence type="inferred from homology"/>
<evidence type="ECO:0000313" key="8">
    <source>
        <dbReference type="EMBL" id="WPU93758.1"/>
    </source>
</evidence>
<dbReference type="InterPro" id="IPR002501">
    <property type="entry name" value="PsdUridine_synth_N"/>
</dbReference>
<evidence type="ECO:0000256" key="3">
    <source>
        <dbReference type="ARBA" id="ARBA00022694"/>
    </source>
</evidence>
<dbReference type="SUPFAM" id="SSF55120">
    <property type="entry name" value="Pseudouridine synthase"/>
    <property type="match status" value="1"/>
</dbReference>
<organism evidence="8 9">
    <name type="scientific">Mucilaginibacter sabulilitoris</name>
    <dbReference type="NCBI Taxonomy" id="1173583"/>
    <lineage>
        <taxon>Bacteria</taxon>
        <taxon>Pseudomonadati</taxon>
        <taxon>Bacteroidota</taxon>
        <taxon>Sphingobacteriia</taxon>
        <taxon>Sphingobacteriales</taxon>
        <taxon>Sphingobacteriaceae</taxon>
        <taxon>Mucilaginibacter</taxon>
    </lineage>
</organism>
<dbReference type="PANTHER" id="PTHR13767:SF2">
    <property type="entry name" value="PSEUDOURIDYLATE SYNTHASE TRUB1"/>
    <property type="match status" value="1"/>
</dbReference>
<dbReference type="Pfam" id="PF16198">
    <property type="entry name" value="TruB_C_2"/>
    <property type="match status" value="1"/>
</dbReference>
<comment type="similarity">
    <text evidence="2 5">Belongs to the pseudouridine synthase TruB family. Type 1 subfamily.</text>
</comment>
<dbReference type="CDD" id="cd02573">
    <property type="entry name" value="PseudoU_synth_EcTruB"/>
    <property type="match status" value="1"/>
</dbReference>
<protein>
    <recommendedName>
        <fullName evidence="5">tRNA pseudouridine synthase B</fullName>
        <ecNumber evidence="5">5.4.99.25</ecNumber>
    </recommendedName>
    <alternativeName>
        <fullName evidence="5">tRNA pseudouridine(55) synthase</fullName>
        <shortName evidence="5">Psi55 synthase</shortName>
    </alternativeName>
    <alternativeName>
        <fullName evidence="5">tRNA pseudouridylate synthase</fullName>
    </alternativeName>
    <alternativeName>
        <fullName evidence="5">tRNA-uridine isomerase</fullName>
    </alternativeName>
</protein>
<dbReference type="Pfam" id="PF01509">
    <property type="entry name" value="TruB_N"/>
    <property type="match status" value="1"/>
</dbReference>